<dbReference type="Pfam" id="PF04542">
    <property type="entry name" value="Sigma70_r2"/>
    <property type="match status" value="1"/>
</dbReference>
<comment type="similarity">
    <text evidence="1">Belongs to the sigma-70 factor family. ECF subfamily.</text>
</comment>
<sequence length="193" mass="22719">MTVYELYDEKRLFAHIALGDEAAFRVLFDRYRTRIYAIAFKLTKSAPVAEEIVQEVFLSIWLNKEKFEDVKDTSAYIFSMAYHKVFYYLKKVSREAVLLETIIATMNQEVNSTEETVAVNESRWIIDKAVQQLPPQRQTIYRLSRQDGLSHEEIAHQLNISRNTVKNQLVQALRYIRVCLQKGALFLLWFLMD</sequence>
<evidence type="ECO:0000256" key="4">
    <source>
        <dbReference type="ARBA" id="ARBA00023163"/>
    </source>
</evidence>
<evidence type="ECO:0000256" key="1">
    <source>
        <dbReference type="ARBA" id="ARBA00010641"/>
    </source>
</evidence>
<name>A0ABV2T920_9BACT</name>
<dbReference type="CDD" id="cd06171">
    <property type="entry name" value="Sigma70_r4"/>
    <property type="match status" value="1"/>
</dbReference>
<dbReference type="InterPro" id="IPR013249">
    <property type="entry name" value="RNA_pol_sigma70_r4_t2"/>
</dbReference>
<keyword evidence="3" id="KW-0731">Sigma factor</keyword>
<accession>A0ABV2T920</accession>
<evidence type="ECO:0000259" key="6">
    <source>
        <dbReference type="Pfam" id="PF08281"/>
    </source>
</evidence>
<gene>
    <name evidence="7" type="ORF">ABR189_19090</name>
</gene>
<dbReference type="InterPro" id="IPR007627">
    <property type="entry name" value="RNA_pol_sigma70_r2"/>
</dbReference>
<dbReference type="InterPro" id="IPR013324">
    <property type="entry name" value="RNA_pol_sigma_r3/r4-like"/>
</dbReference>
<dbReference type="RefSeq" id="WP_354662065.1">
    <property type="nucleotide sequence ID" value="NZ_JBEXAC010000002.1"/>
</dbReference>
<feature type="domain" description="RNA polymerase sigma-70 region 2" evidence="5">
    <location>
        <begin position="27"/>
        <end position="94"/>
    </location>
</feature>
<organism evidence="7 8">
    <name type="scientific">Chitinophaga defluvii</name>
    <dbReference type="NCBI Taxonomy" id="3163343"/>
    <lineage>
        <taxon>Bacteria</taxon>
        <taxon>Pseudomonadati</taxon>
        <taxon>Bacteroidota</taxon>
        <taxon>Chitinophagia</taxon>
        <taxon>Chitinophagales</taxon>
        <taxon>Chitinophagaceae</taxon>
        <taxon>Chitinophaga</taxon>
    </lineage>
</organism>
<dbReference type="InterPro" id="IPR014284">
    <property type="entry name" value="RNA_pol_sigma-70_dom"/>
</dbReference>
<dbReference type="InterPro" id="IPR014327">
    <property type="entry name" value="RNA_pol_sigma70_bacteroid"/>
</dbReference>
<protein>
    <submittedName>
        <fullName evidence="7">RNA polymerase sigma-70 factor</fullName>
    </submittedName>
</protein>
<dbReference type="InterPro" id="IPR039425">
    <property type="entry name" value="RNA_pol_sigma-70-like"/>
</dbReference>
<dbReference type="Pfam" id="PF08281">
    <property type="entry name" value="Sigma70_r4_2"/>
    <property type="match status" value="1"/>
</dbReference>
<evidence type="ECO:0000313" key="7">
    <source>
        <dbReference type="EMBL" id="MET6999501.1"/>
    </source>
</evidence>
<evidence type="ECO:0000313" key="8">
    <source>
        <dbReference type="Proteomes" id="UP001549749"/>
    </source>
</evidence>
<dbReference type="NCBIfam" id="TIGR02985">
    <property type="entry name" value="Sig70_bacteroi1"/>
    <property type="match status" value="1"/>
</dbReference>
<comment type="caution">
    <text evidence="7">The sequence shown here is derived from an EMBL/GenBank/DDBJ whole genome shotgun (WGS) entry which is preliminary data.</text>
</comment>
<dbReference type="Gene3D" id="1.10.10.10">
    <property type="entry name" value="Winged helix-like DNA-binding domain superfamily/Winged helix DNA-binding domain"/>
    <property type="match status" value="1"/>
</dbReference>
<keyword evidence="4" id="KW-0804">Transcription</keyword>
<evidence type="ECO:0000256" key="2">
    <source>
        <dbReference type="ARBA" id="ARBA00023015"/>
    </source>
</evidence>
<feature type="domain" description="RNA polymerase sigma factor 70 region 4 type 2" evidence="6">
    <location>
        <begin position="125"/>
        <end position="174"/>
    </location>
</feature>
<dbReference type="EMBL" id="JBEXAC010000002">
    <property type="protein sequence ID" value="MET6999501.1"/>
    <property type="molecule type" value="Genomic_DNA"/>
</dbReference>
<reference evidence="7 8" key="1">
    <citation type="submission" date="2024-06" db="EMBL/GenBank/DDBJ databases">
        <title>Chitinophaga defluvii sp. nov., isolated from municipal sewage.</title>
        <authorList>
            <person name="Zhang L."/>
        </authorList>
    </citation>
    <scope>NUCLEOTIDE SEQUENCE [LARGE SCALE GENOMIC DNA]</scope>
    <source>
        <strain evidence="7 8">H8</strain>
    </source>
</reference>
<dbReference type="Proteomes" id="UP001549749">
    <property type="component" value="Unassembled WGS sequence"/>
</dbReference>
<dbReference type="InterPro" id="IPR036388">
    <property type="entry name" value="WH-like_DNA-bd_sf"/>
</dbReference>
<dbReference type="PANTHER" id="PTHR43133">
    <property type="entry name" value="RNA POLYMERASE ECF-TYPE SIGMA FACTO"/>
    <property type="match status" value="1"/>
</dbReference>
<keyword evidence="8" id="KW-1185">Reference proteome</keyword>
<evidence type="ECO:0000256" key="3">
    <source>
        <dbReference type="ARBA" id="ARBA00023082"/>
    </source>
</evidence>
<dbReference type="SUPFAM" id="SSF88659">
    <property type="entry name" value="Sigma3 and sigma4 domains of RNA polymerase sigma factors"/>
    <property type="match status" value="1"/>
</dbReference>
<dbReference type="NCBIfam" id="TIGR02937">
    <property type="entry name" value="sigma70-ECF"/>
    <property type="match status" value="1"/>
</dbReference>
<evidence type="ECO:0000259" key="5">
    <source>
        <dbReference type="Pfam" id="PF04542"/>
    </source>
</evidence>
<dbReference type="InterPro" id="IPR013325">
    <property type="entry name" value="RNA_pol_sigma_r2"/>
</dbReference>
<keyword evidence="2" id="KW-0805">Transcription regulation</keyword>
<dbReference type="PANTHER" id="PTHR43133:SF46">
    <property type="entry name" value="RNA POLYMERASE SIGMA-70 FACTOR ECF SUBFAMILY"/>
    <property type="match status" value="1"/>
</dbReference>
<dbReference type="SUPFAM" id="SSF88946">
    <property type="entry name" value="Sigma2 domain of RNA polymerase sigma factors"/>
    <property type="match status" value="1"/>
</dbReference>
<proteinExistence type="inferred from homology"/>
<dbReference type="Gene3D" id="1.10.1740.10">
    <property type="match status" value="1"/>
</dbReference>